<keyword evidence="3 6" id="KW-0732">Signal</keyword>
<dbReference type="PANTHER" id="PTHR45785">
    <property type="entry name" value="COMPLEMENT FACTOR H-RELATED"/>
    <property type="match status" value="1"/>
</dbReference>
<dbReference type="Proteomes" id="UP000504632">
    <property type="component" value="Chromosome 9"/>
</dbReference>
<evidence type="ECO:0000313" key="8">
    <source>
        <dbReference type="Proteomes" id="UP000504632"/>
    </source>
</evidence>
<evidence type="ECO:0000256" key="1">
    <source>
        <dbReference type="ARBA" id="ARBA00004328"/>
    </source>
</evidence>
<gene>
    <name evidence="9" type="primary">LOC115820626</name>
</gene>
<evidence type="ECO:0000256" key="2">
    <source>
        <dbReference type="ARBA" id="ARBA00022659"/>
    </source>
</evidence>
<dbReference type="InterPro" id="IPR000436">
    <property type="entry name" value="Sushi_SCR_CCP_dom"/>
</dbReference>
<keyword evidence="8" id="KW-1185">Reference proteome</keyword>
<dbReference type="Pfam" id="PF00084">
    <property type="entry name" value="Sushi"/>
    <property type="match status" value="5"/>
</dbReference>
<dbReference type="PROSITE" id="PS50923">
    <property type="entry name" value="SUSHI"/>
    <property type="match status" value="5"/>
</dbReference>
<evidence type="ECO:0000313" key="9">
    <source>
        <dbReference type="RefSeq" id="XP_030640120.1"/>
    </source>
</evidence>
<dbReference type="SUPFAM" id="SSF57535">
    <property type="entry name" value="Complement control module/SCR domain"/>
    <property type="match status" value="6"/>
</dbReference>
<dbReference type="CDD" id="cd00033">
    <property type="entry name" value="CCP"/>
    <property type="match status" value="5"/>
</dbReference>
<feature type="domain" description="Sushi" evidence="7">
    <location>
        <begin position="86"/>
        <end position="146"/>
    </location>
</feature>
<dbReference type="InterPro" id="IPR051503">
    <property type="entry name" value="ComplSys_Reg/VirEntry_Med"/>
</dbReference>
<feature type="disulfide bond" evidence="5">
    <location>
        <begin position="56"/>
        <end position="83"/>
    </location>
</feature>
<evidence type="ECO:0000256" key="4">
    <source>
        <dbReference type="ARBA" id="ARBA00023157"/>
    </source>
</evidence>
<feature type="disulfide bond" evidence="5">
    <location>
        <begin position="117"/>
        <end position="144"/>
    </location>
</feature>
<protein>
    <submittedName>
        <fullName evidence="9">Complement factor H</fullName>
    </submittedName>
</protein>
<keyword evidence="4 5" id="KW-1015">Disulfide bond</keyword>
<dbReference type="AlphaFoldDB" id="A0A6J2W431"/>
<evidence type="ECO:0000259" key="7">
    <source>
        <dbReference type="PROSITE" id="PS50923"/>
    </source>
</evidence>
<dbReference type="RefSeq" id="XP_030640120.1">
    <property type="nucleotide sequence ID" value="XM_030784260.1"/>
</dbReference>
<feature type="disulfide bond" evidence="5">
    <location>
        <begin position="275"/>
        <end position="318"/>
    </location>
</feature>
<dbReference type="SMART" id="SM00032">
    <property type="entry name" value="CCP"/>
    <property type="match status" value="5"/>
</dbReference>
<evidence type="ECO:0000256" key="3">
    <source>
        <dbReference type="ARBA" id="ARBA00022729"/>
    </source>
</evidence>
<feature type="signal peptide" evidence="6">
    <location>
        <begin position="1"/>
        <end position="18"/>
    </location>
</feature>
<evidence type="ECO:0000256" key="5">
    <source>
        <dbReference type="PROSITE-ProRule" id="PRU00302"/>
    </source>
</evidence>
<feature type="disulfide bond" evidence="5">
    <location>
        <begin position="213"/>
        <end position="256"/>
    </location>
</feature>
<name>A0A6J2W431_CHACN</name>
<dbReference type="InterPro" id="IPR035976">
    <property type="entry name" value="Sushi/SCR/CCP_sf"/>
</dbReference>
<reference evidence="9" key="1">
    <citation type="submission" date="2025-08" db="UniProtKB">
        <authorList>
            <consortium name="RefSeq"/>
        </authorList>
    </citation>
    <scope>IDENTIFICATION</scope>
</reference>
<evidence type="ECO:0000256" key="6">
    <source>
        <dbReference type="SAM" id="SignalP"/>
    </source>
</evidence>
<feature type="domain" description="Sushi" evidence="7">
    <location>
        <begin position="147"/>
        <end position="210"/>
    </location>
</feature>
<feature type="domain" description="Sushi" evidence="7">
    <location>
        <begin position="211"/>
        <end position="271"/>
    </location>
</feature>
<feature type="chain" id="PRO_5027039951" evidence="6">
    <location>
        <begin position="19"/>
        <end position="395"/>
    </location>
</feature>
<feature type="domain" description="Sushi" evidence="7">
    <location>
        <begin position="273"/>
        <end position="331"/>
    </location>
</feature>
<sequence length="395" mass="44752">MNLGYLVFVLILCDLTDASPAGKVCPEQLPEVANATVSQNSLKNTYTEGDELRYMCMPGFTPQGRISFTCERQQWIKTNRGHCSPRRCELPEDIPNGQYRIIHGTDFVIGATIKYTCNEGYNMMSRVDIRTCLIEGWDNRLPQCEEIRCSVEKTDDHLVISGQPYDDSPLKYGQRLQFDCDDPTLGLRGATEVSCSTGGKWSSPFPTCEEVVCIPEKRNNVRILGGSQNEAKPGEARSFSCKDPNMILRGEAKVICTRSGRWNHPFPTCEEKRRCSLPPTAESADVIDFVKDQYEDGERVTYKCKTYYKISGNPYMTCSDGQWTGTIRCMKPCTVTTEEMDKNKIHLAHGRQRKMYSEHLDFISFKCNWWKSLQTGSPGLRQQCIDGVMPLPRCA</sequence>
<dbReference type="InParanoid" id="A0A6J2W431"/>
<dbReference type="PANTHER" id="PTHR45785:SF2">
    <property type="entry name" value="COMPLEMENT FACTOR H-RELATED"/>
    <property type="match status" value="1"/>
</dbReference>
<dbReference type="OrthoDB" id="10051774at2759"/>
<accession>A0A6J2W431</accession>
<proteinExistence type="predicted"/>
<comment type="caution">
    <text evidence="5">Lacks conserved residue(s) required for the propagation of feature annotation.</text>
</comment>
<dbReference type="Gene3D" id="2.10.70.10">
    <property type="entry name" value="Complement Module, domain 1"/>
    <property type="match status" value="6"/>
</dbReference>
<feature type="domain" description="Sushi" evidence="7">
    <location>
        <begin position="23"/>
        <end position="85"/>
    </location>
</feature>
<comment type="subcellular location">
    <subcellularLocation>
        <location evidence="1">Virion</location>
    </subcellularLocation>
</comment>
<organism evidence="8 9">
    <name type="scientific">Chanos chanos</name>
    <name type="common">Milkfish</name>
    <name type="synonym">Mugil chanos</name>
    <dbReference type="NCBI Taxonomy" id="29144"/>
    <lineage>
        <taxon>Eukaryota</taxon>
        <taxon>Metazoa</taxon>
        <taxon>Chordata</taxon>
        <taxon>Craniata</taxon>
        <taxon>Vertebrata</taxon>
        <taxon>Euteleostomi</taxon>
        <taxon>Actinopterygii</taxon>
        <taxon>Neopterygii</taxon>
        <taxon>Teleostei</taxon>
        <taxon>Ostariophysi</taxon>
        <taxon>Gonorynchiformes</taxon>
        <taxon>Chanidae</taxon>
        <taxon>Chanos</taxon>
    </lineage>
</organism>
<keyword evidence="2 5" id="KW-0768">Sushi</keyword>
<dbReference type="GeneID" id="115820626"/>